<dbReference type="InterPro" id="IPR050879">
    <property type="entry name" value="Acyltransferase_3"/>
</dbReference>
<keyword evidence="4" id="KW-1185">Reference proteome</keyword>
<evidence type="ECO:0000313" key="3">
    <source>
        <dbReference type="EMBL" id="MBE4751820.1"/>
    </source>
</evidence>
<dbReference type="EMBL" id="JAAIYO010000009">
    <property type="protein sequence ID" value="MBE4751820.1"/>
    <property type="molecule type" value="Genomic_DNA"/>
</dbReference>
<keyword evidence="3" id="KW-0808">Transferase</keyword>
<evidence type="ECO:0000259" key="2">
    <source>
        <dbReference type="Pfam" id="PF01757"/>
    </source>
</evidence>
<keyword evidence="3" id="KW-0012">Acyltransferase</keyword>
<feature type="transmembrane region" description="Helical" evidence="1">
    <location>
        <begin position="142"/>
        <end position="159"/>
    </location>
</feature>
<dbReference type="Proteomes" id="UP001516472">
    <property type="component" value="Unassembled WGS sequence"/>
</dbReference>
<accession>A0ABR9PV75</accession>
<dbReference type="PANTHER" id="PTHR23028:SF53">
    <property type="entry name" value="ACYL_TRANSF_3 DOMAIN-CONTAINING PROTEIN"/>
    <property type="match status" value="1"/>
</dbReference>
<dbReference type="InterPro" id="IPR002656">
    <property type="entry name" value="Acyl_transf_3_dom"/>
</dbReference>
<evidence type="ECO:0000256" key="1">
    <source>
        <dbReference type="SAM" id="Phobius"/>
    </source>
</evidence>
<feature type="transmembrane region" description="Helical" evidence="1">
    <location>
        <begin position="276"/>
        <end position="295"/>
    </location>
</feature>
<dbReference type="PANTHER" id="PTHR23028">
    <property type="entry name" value="ACETYLTRANSFERASE"/>
    <property type="match status" value="1"/>
</dbReference>
<feature type="transmembrane region" description="Helical" evidence="1">
    <location>
        <begin position="343"/>
        <end position="363"/>
    </location>
</feature>
<keyword evidence="1" id="KW-0812">Transmembrane</keyword>
<organism evidence="3 4">
    <name type="scientific">Corallococcus soli</name>
    <dbReference type="NCBI Taxonomy" id="2710757"/>
    <lineage>
        <taxon>Bacteria</taxon>
        <taxon>Pseudomonadati</taxon>
        <taxon>Myxococcota</taxon>
        <taxon>Myxococcia</taxon>
        <taxon>Myxococcales</taxon>
        <taxon>Cystobacterineae</taxon>
        <taxon>Myxococcaceae</taxon>
        <taxon>Corallococcus</taxon>
    </lineage>
</organism>
<name>A0ABR9PV75_9BACT</name>
<dbReference type="RefSeq" id="WP_193429015.1">
    <property type="nucleotide sequence ID" value="NZ_CBCSIP010000032.1"/>
</dbReference>
<feature type="domain" description="Acyltransferase 3" evidence="2">
    <location>
        <begin position="52"/>
        <end position="390"/>
    </location>
</feature>
<protein>
    <submittedName>
        <fullName evidence="3">Acyltransferase</fullName>
    </submittedName>
</protein>
<feature type="transmembrane region" description="Helical" evidence="1">
    <location>
        <begin position="59"/>
        <end position="80"/>
    </location>
</feature>
<feature type="transmembrane region" description="Helical" evidence="1">
    <location>
        <begin position="219"/>
        <end position="237"/>
    </location>
</feature>
<proteinExistence type="predicted"/>
<reference evidence="3 4" key="1">
    <citation type="submission" date="2020-02" db="EMBL/GenBank/DDBJ databases">
        <authorList>
            <person name="Babadi Z.K."/>
            <person name="Risdian C."/>
            <person name="Ebrahimipour G.H."/>
            <person name="Wink J."/>
        </authorList>
    </citation>
    <scope>NUCLEOTIDE SEQUENCE [LARGE SCALE GENOMIC DNA]</scope>
    <source>
        <strain evidence="3 4">ZKHCc1 1396</strain>
    </source>
</reference>
<sequence>MTRQGFRPPGAPGLLTEAPCGILGLITKLESDLSVPAAASASVEEGGLRYIPALDALRGIAIAAVFIHHALAFPFWAAIVRIPGFHFTPAQTLAVEVTEWLASGVDLFFVLSGFLITRILLHTRGNAGYYRAFYISRACRIFPLYYLFLALCLALPLWQRPPLGDVPWYLTYLSNHLIFSRGSWQSPILDHTWSLAIEEQFYWVWPVVIALMPRRAIPYVAALIAFGSIALRFQLTLSGAGEAVVRTFTLSHLDGIMYGALLACVSSRRRATQAGAAFAGAGLVVAVALTVTPSLAAHPALLWATALPLAFGGLVGLVLGRAEPQPGSARSPLQVSLSFLGKYSYCIYLLQQPVLWTLASYIAAPLYLSTGSLPLVWLAMLVASAPPVIAIAMLSYRVYEAPWLRLKSRLLSMPIAHAPPRPG</sequence>
<comment type="caution">
    <text evidence="3">The sequence shown here is derived from an EMBL/GenBank/DDBJ whole genome shotgun (WGS) entry which is preliminary data.</text>
</comment>
<dbReference type="Pfam" id="PF01757">
    <property type="entry name" value="Acyl_transf_3"/>
    <property type="match status" value="1"/>
</dbReference>
<dbReference type="GO" id="GO:0016746">
    <property type="term" value="F:acyltransferase activity"/>
    <property type="evidence" value="ECO:0007669"/>
    <property type="project" value="UniProtKB-KW"/>
</dbReference>
<evidence type="ECO:0000313" key="4">
    <source>
        <dbReference type="Proteomes" id="UP001516472"/>
    </source>
</evidence>
<keyword evidence="1" id="KW-1133">Transmembrane helix</keyword>
<feature type="transmembrane region" description="Helical" evidence="1">
    <location>
        <begin position="100"/>
        <end position="121"/>
    </location>
</feature>
<feature type="transmembrane region" description="Helical" evidence="1">
    <location>
        <begin position="301"/>
        <end position="322"/>
    </location>
</feature>
<feature type="transmembrane region" description="Helical" evidence="1">
    <location>
        <begin position="375"/>
        <end position="399"/>
    </location>
</feature>
<gene>
    <name evidence="3" type="ORF">G4177_26985</name>
</gene>
<keyword evidence="1" id="KW-0472">Membrane</keyword>